<feature type="transmembrane region" description="Helical" evidence="19">
    <location>
        <begin position="104"/>
        <end position="123"/>
    </location>
</feature>
<feature type="domain" description="Histidine kinase" evidence="20">
    <location>
        <begin position="783"/>
        <end position="1004"/>
    </location>
</feature>
<evidence type="ECO:0000256" key="18">
    <source>
        <dbReference type="SAM" id="MobiDB-lite"/>
    </source>
</evidence>
<evidence type="ECO:0000256" key="16">
    <source>
        <dbReference type="PROSITE-ProRule" id="PRU00110"/>
    </source>
</evidence>
<comment type="subcellular location">
    <subcellularLocation>
        <location evidence="2">Cell membrane</location>
        <topology evidence="2">Multi-pass membrane protein</topology>
    </subcellularLocation>
</comment>
<dbReference type="SMART" id="SM00086">
    <property type="entry name" value="PAC"/>
    <property type="match status" value="4"/>
</dbReference>
<dbReference type="SUPFAM" id="SSF47384">
    <property type="entry name" value="Homodimeric domain of signal transducing histidine kinase"/>
    <property type="match status" value="1"/>
</dbReference>
<dbReference type="GO" id="GO:0005524">
    <property type="term" value="F:ATP binding"/>
    <property type="evidence" value="ECO:0007669"/>
    <property type="project" value="UniProtKB-KW"/>
</dbReference>
<dbReference type="Gene3D" id="1.10.287.130">
    <property type="match status" value="1"/>
</dbReference>
<feature type="modified residue" description="4-aspartylphosphate" evidence="17">
    <location>
        <position position="1222"/>
    </location>
</feature>
<dbReference type="PANTHER" id="PTHR45339">
    <property type="entry name" value="HYBRID SIGNAL TRANSDUCTION HISTIDINE KINASE J"/>
    <property type="match status" value="1"/>
</dbReference>
<dbReference type="PROSITE" id="PS50112">
    <property type="entry name" value="PAS"/>
    <property type="match status" value="3"/>
</dbReference>
<dbReference type="PRINTS" id="PR00344">
    <property type="entry name" value="BCTRLSENSOR"/>
</dbReference>
<evidence type="ECO:0000256" key="5">
    <source>
        <dbReference type="ARBA" id="ARBA00022553"/>
    </source>
</evidence>
<dbReference type="InterPro" id="IPR003661">
    <property type="entry name" value="HisK_dim/P_dom"/>
</dbReference>
<dbReference type="PROSITE" id="PS50110">
    <property type="entry name" value="RESPONSE_REGULATORY"/>
    <property type="match status" value="2"/>
</dbReference>
<evidence type="ECO:0000313" key="26">
    <source>
        <dbReference type="Proteomes" id="UP000324233"/>
    </source>
</evidence>
<feature type="region of interest" description="Disordered" evidence="18">
    <location>
        <begin position="1142"/>
        <end position="1170"/>
    </location>
</feature>
<dbReference type="OrthoDB" id="9762493at2"/>
<keyword evidence="13 19" id="KW-0472">Membrane</keyword>
<dbReference type="SUPFAM" id="SSF52172">
    <property type="entry name" value="CheY-like"/>
    <property type="match status" value="2"/>
</dbReference>
<evidence type="ECO:0000256" key="14">
    <source>
        <dbReference type="ARBA" id="ARBA00064003"/>
    </source>
</evidence>
<dbReference type="CDD" id="cd00130">
    <property type="entry name" value="PAS"/>
    <property type="match status" value="3"/>
</dbReference>
<dbReference type="InterPro" id="IPR013655">
    <property type="entry name" value="PAS_fold_3"/>
</dbReference>
<sequence>MIDPKEPSVTSAGPEARARGVALLDGHLRDGYRRSDRLFAALLMYQWLAAIAAALWLSPYTWFGDVSRIHVHLWAAAFGGGVIVSLPVALALRRPGRASTRQAVALAQMLMGAMLIHLAGGRIEAHFHVLVSLAFLALYRDWRVLATATVVVVVDHYWRGRYWPASIFGDPGAASWRWAEHTAWILFEDVVLIFGCVQSRRELAEVSFRQAESEAIRARVGRLVEVRTAELERTNAALQAEVAERRRAEGEALERHRFVEGLAEAIPSILYLYDLRARRNVWTNGQVTQVLGYTPEQVRSMSGGELDGLVHPDDAARLAIGEEGGRFGALRDGEVAEAEFRMRRPDGSWRWLRAREMVFLRDDAGRPLQILGAADDVTERKRTEDTFRVLFEKSSDAHLLFGEEEGVIDCNEAAVRMLRCRDKAEIIGSHPARFSPELQPDGRASMEKCREMDSRARREGSHRFDWWHLRADGEAFPCEVTLTPVEVAGRAVLLVVWHDLTDRLRAGEALRLSEERFRGAFDAAAVGMALVSPEGRWLGVNRTLCEIIGYSEAELLATDFQALTHPDDLDADLAQVGRALAGEIGSYSLQKRYRHKEGRTVWVVLSVSLVRDAGGRPLHFVSMIEDVTPRRRAEEALRESERRFRELADNAPVVILMGDRAAGFTFVNQTGLDFLGLSEGTPVGRALDGRIHPDDRPRLEEDHGRVISQRTPLEAEYRLRHADGGFRWLAFRSIPRLLDDGTTIGYLTCCVDVTARKEAEASLLRAKEEAEAAARAKGEFLANMSHEIRTPMNGILGMTELALATELTPRQREYLMLARSSAESLLTIIDDILDFSKIEAGKLTLDPAPFALREALEEALRVMALRAHAKGIELACRIDPEVPDSLVGDAGRLRQVLINLVGNAVKFTERGEVVLRAGLEEAGDEDVTVRFDVSDTGIGIPPEKVGAIFAPFEQADGSTTRRFGGTGLGLTISANLVAMMGGTLRVESEPGRGSTFHFTSRLGRQPEASGAPAAPRPTTLEGRKVLVVDDNATNRMILEELMGRWGVRIASADRGHAGLAALRAAADRGEPFDAALIDGMMPEMDGLDLAARIRADGSIADTPLLLLTSAGRPDDDRHRTLGVSAFLVKPVRQSDLMDSLMNALATGPDPDPAPPPAEPGITPTQHPGGPRLRVLLAEDHLVNQKVAVWMLEDLGHDVEVVPDGRMALAALAARTFDVVLMDIQMPEMDGLEAIRAIRDGEKASGRHQHVIALTAHAMEGDLERCAAAGFDGYLAKPVRQAELRMALAGRGADAGPGPRPPGPIVGRLLENCGNDAGFARELADSFLDSAPGCLEALEEAVRSGDAPAAASHAHSLKGISATVGADELAAACLAVEEAGRRGEAAAAAVGLPSVRHGWERARDAFERLQGTGT</sequence>
<dbReference type="SMART" id="SM00448">
    <property type="entry name" value="REC"/>
    <property type="match status" value="2"/>
</dbReference>
<evidence type="ECO:0000256" key="11">
    <source>
        <dbReference type="ARBA" id="ARBA00022989"/>
    </source>
</evidence>
<feature type="domain" description="Response regulatory" evidence="21">
    <location>
        <begin position="1173"/>
        <end position="1291"/>
    </location>
</feature>
<feature type="modified residue" description="Phosphohistidine" evidence="16">
    <location>
        <position position="1354"/>
    </location>
</feature>
<evidence type="ECO:0000256" key="19">
    <source>
        <dbReference type="SAM" id="Phobius"/>
    </source>
</evidence>
<protein>
    <recommendedName>
        <fullName evidence="15">Sensory/regulatory protein RpfC</fullName>
        <ecNumber evidence="3">2.7.13.3</ecNumber>
    </recommendedName>
</protein>
<keyword evidence="26" id="KW-1185">Reference proteome</keyword>
<dbReference type="RefSeq" id="WP_148596073.1">
    <property type="nucleotide sequence ID" value="NZ_CP042997.1"/>
</dbReference>
<evidence type="ECO:0000256" key="15">
    <source>
        <dbReference type="ARBA" id="ARBA00068150"/>
    </source>
</evidence>
<keyword evidence="11 19" id="KW-1133">Transmembrane helix</keyword>
<comment type="catalytic activity">
    <reaction evidence="1">
        <text>ATP + protein L-histidine = ADP + protein N-phospho-L-histidine.</text>
        <dbReference type="EC" id="2.7.13.3"/>
    </reaction>
</comment>
<evidence type="ECO:0000256" key="2">
    <source>
        <dbReference type="ARBA" id="ARBA00004651"/>
    </source>
</evidence>
<keyword evidence="9 25" id="KW-0418">Kinase</keyword>
<evidence type="ECO:0000259" key="23">
    <source>
        <dbReference type="PROSITE" id="PS50113"/>
    </source>
</evidence>
<dbReference type="InterPro" id="IPR001789">
    <property type="entry name" value="Sig_transdc_resp-reg_receiver"/>
</dbReference>
<gene>
    <name evidence="25" type="primary">barA_4</name>
    <name evidence="25" type="ORF">OJF2_49430</name>
</gene>
<dbReference type="Gene3D" id="3.40.50.2300">
    <property type="match status" value="2"/>
</dbReference>
<keyword evidence="12" id="KW-0902">Two-component regulatory system</keyword>
<keyword evidence="4" id="KW-1003">Cell membrane</keyword>
<dbReference type="SUPFAM" id="SSF55785">
    <property type="entry name" value="PYP-like sensor domain (PAS domain)"/>
    <property type="match status" value="4"/>
</dbReference>
<evidence type="ECO:0000259" key="20">
    <source>
        <dbReference type="PROSITE" id="PS50109"/>
    </source>
</evidence>
<dbReference type="SMART" id="SM00388">
    <property type="entry name" value="HisKA"/>
    <property type="match status" value="1"/>
</dbReference>
<dbReference type="PROSITE" id="PS50113">
    <property type="entry name" value="PAC"/>
    <property type="match status" value="3"/>
</dbReference>
<proteinExistence type="predicted"/>
<dbReference type="InterPro" id="IPR036890">
    <property type="entry name" value="HATPase_C_sf"/>
</dbReference>
<evidence type="ECO:0000259" key="21">
    <source>
        <dbReference type="PROSITE" id="PS50110"/>
    </source>
</evidence>
<dbReference type="EC" id="2.7.13.3" evidence="3"/>
<dbReference type="InterPro" id="IPR036097">
    <property type="entry name" value="HisK_dim/P_sf"/>
</dbReference>
<dbReference type="Pfam" id="PF13426">
    <property type="entry name" value="PAS_9"/>
    <property type="match status" value="1"/>
</dbReference>
<dbReference type="Pfam" id="PF02518">
    <property type="entry name" value="HATPase_c"/>
    <property type="match status" value="1"/>
</dbReference>
<evidence type="ECO:0000256" key="4">
    <source>
        <dbReference type="ARBA" id="ARBA00022475"/>
    </source>
</evidence>
<dbReference type="EMBL" id="CP042997">
    <property type="protein sequence ID" value="QEH36380.1"/>
    <property type="molecule type" value="Genomic_DNA"/>
</dbReference>
<feature type="domain" description="PAS" evidence="22">
    <location>
        <begin position="255"/>
        <end position="318"/>
    </location>
</feature>
<dbReference type="PANTHER" id="PTHR45339:SF1">
    <property type="entry name" value="HYBRID SIGNAL TRANSDUCTION HISTIDINE KINASE J"/>
    <property type="match status" value="1"/>
</dbReference>
<feature type="compositionally biased region" description="Pro residues" evidence="18">
    <location>
        <begin position="1149"/>
        <end position="1158"/>
    </location>
</feature>
<dbReference type="Pfam" id="PF01627">
    <property type="entry name" value="Hpt"/>
    <property type="match status" value="1"/>
</dbReference>
<dbReference type="Proteomes" id="UP000324233">
    <property type="component" value="Chromosome"/>
</dbReference>
<dbReference type="Pfam" id="PF00072">
    <property type="entry name" value="Response_reg"/>
    <property type="match status" value="2"/>
</dbReference>
<dbReference type="InterPro" id="IPR000700">
    <property type="entry name" value="PAS-assoc_C"/>
</dbReference>
<dbReference type="FunFam" id="3.30.565.10:FF:000010">
    <property type="entry name" value="Sensor histidine kinase RcsC"/>
    <property type="match status" value="1"/>
</dbReference>
<dbReference type="CDD" id="cd00082">
    <property type="entry name" value="HisKA"/>
    <property type="match status" value="1"/>
</dbReference>
<dbReference type="GO" id="GO:0000155">
    <property type="term" value="F:phosphorelay sensor kinase activity"/>
    <property type="evidence" value="ECO:0007669"/>
    <property type="project" value="InterPro"/>
</dbReference>
<dbReference type="SMART" id="SM00091">
    <property type="entry name" value="PAS"/>
    <property type="match status" value="4"/>
</dbReference>
<evidence type="ECO:0000256" key="7">
    <source>
        <dbReference type="ARBA" id="ARBA00022692"/>
    </source>
</evidence>
<feature type="domain" description="HPt" evidence="24">
    <location>
        <begin position="1315"/>
        <end position="1411"/>
    </location>
</feature>
<feature type="modified residue" description="4-aspartylphosphate" evidence="17">
    <location>
        <position position="1078"/>
    </location>
</feature>
<dbReference type="CDD" id="cd16922">
    <property type="entry name" value="HATPase_EvgS-ArcB-TorS-like"/>
    <property type="match status" value="1"/>
</dbReference>
<keyword evidence="6 25" id="KW-0808">Transferase</keyword>
<evidence type="ECO:0000313" key="25">
    <source>
        <dbReference type="EMBL" id="QEH36380.1"/>
    </source>
</evidence>
<keyword evidence="7 19" id="KW-0812">Transmembrane</keyword>
<dbReference type="InterPro" id="IPR001610">
    <property type="entry name" value="PAC"/>
</dbReference>
<dbReference type="Pfam" id="PF00512">
    <property type="entry name" value="HisKA"/>
    <property type="match status" value="1"/>
</dbReference>
<evidence type="ECO:0000256" key="13">
    <source>
        <dbReference type="ARBA" id="ARBA00023136"/>
    </source>
</evidence>
<feature type="domain" description="PAC" evidence="23">
    <location>
        <begin position="713"/>
        <end position="765"/>
    </location>
</feature>
<feature type="domain" description="Response regulatory" evidence="21">
    <location>
        <begin position="1024"/>
        <end position="1144"/>
    </location>
</feature>
<evidence type="ECO:0000256" key="6">
    <source>
        <dbReference type="ARBA" id="ARBA00022679"/>
    </source>
</evidence>
<dbReference type="InterPro" id="IPR011006">
    <property type="entry name" value="CheY-like_superfamily"/>
</dbReference>
<dbReference type="Gene3D" id="3.30.450.20">
    <property type="entry name" value="PAS domain"/>
    <property type="match status" value="4"/>
</dbReference>
<evidence type="ECO:0000256" key="17">
    <source>
        <dbReference type="PROSITE-ProRule" id="PRU00169"/>
    </source>
</evidence>
<keyword evidence="8" id="KW-0547">Nucleotide-binding</keyword>
<dbReference type="Gene3D" id="3.30.565.10">
    <property type="entry name" value="Histidine kinase-like ATPase, C-terminal domain"/>
    <property type="match status" value="1"/>
</dbReference>
<dbReference type="NCBIfam" id="TIGR00229">
    <property type="entry name" value="sensory_box"/>
    <property type="match status" value="4"/>
</dbReference>
<evidence type="ECO:0000259" key="24">
    <source>
        <dbReference type="PROSITE" id="PS50894"/>
    </source>
</evidence>
<keyword evidence="5 17" id="KW-0597">Phosphoprotein</keyword>
<evidence type="ECO:0000256" key="9">
    <source>
        <dbReference type="ARBA" id="ARBA00022777"/>
    </source>
</evidence>
<dbReference type="SMART" id="SM00073">
    <property type="entry name" value="HPT"/>
    <property type="match status" value="1"/>
</dbReference>
<dbReference type="FunFam" id="1.10.287.130:FF:000002">
    <property type="entry name" value="Two-component osmosensing histidine kinase"/>
    <property type="match status" value="1"/>
</dbReference>
<name>A0A5B9W932_9BACT</name>
<feature type="domain" description="PAS" evidence="22">
    <location>
        <begin position="513"/>
        <end position="583"/>
    </location>
</feature>
<evidence type="ECO:0000256" key="8">
    <source>
        <dbReference type="ARBA" id="ARBA00022741"/>
    </source>
</evidence>
<dbReference type="SMART" id="SM00387">
    <property type="entry name" value="HATPase_c"/>
    <property type="match status" value="1"/>
</dbReference>
<dbReference type="CDD" id="cd17546">
    <property type="entry name" value="REC_hyHK_CKI1_RcsC-like"/>
    <property type="match status" value="2"/>
</dbReference>
<dbReference type="Pfam" id="PF08447">
    <property type="entry name" value="PAS_3"/>
    <property type="match status" value="3"/>
</dbReference>
<dbReference type="InterPro" id="IPR000014">
    <property type="entry name" value="PAS"/>
</dbReference>
<dbReference type="SUPFAM" id="SSF55874">
    <property type="entry name" value="ATPase domain of HSP90 chaperone/DNA topoisomerase II/histidine kinase"/>
    <property type="match status" value="1"/>
</dbReference>
<dbReference type="InterPro" id="IPR005467">
    <property type="entry name" value="His_kinase_dom"/>
</dbReference>
<dbReference type="GO" id="GO:0005886">
    <property type="term" value="C:plasma membrane"/>
    <property type="evidence" value="ECO:0007669"/>
    <property type="project" value="UniProtKB-SubCell"/>
</dbReference>
<evidence type="ECO:0000256" key="3">
    <source>
        <dbReference type="ARBA" id="ARBA00012438"/>
    </source>
</evidence>
<dbReference type="KEGG" id="agv:OJF2_49430"/>
<feature type="domain" description="PAS" evidence="22">
    <location>
        <begin position="640"/>
        <end position="710"/>
    </location>
</feature>
<evidence type="ECO:0000256" key="10">
    <source>
        <dbReference type="ARBA" id="ARBA00022840"/>
    </source>
</evidence>
<dbReference type="PROSITE" id="PS50109">
    <property type="entry name" value="HIS_KIN"/>
    <property type="match status" value="1"/>
</dbReference>
<feature type="transmembrane region" description="Helical" evidence="19">
    <location>
        <begin position="38"/>
        <end position="57"/>
    </location>
</feature>
<keyword evidence="10" id="KW-0067">ATP-binding</keyword>
<reference evidence="25 26" key="1">
    <citation type="submission" date="2019-08" db="EMBL/GenBank/DDBJ databases">
        <title>Deep-cultivation of Planctomycetes and their phenomic and genomic characterization uncovers novel biology.</title>
        <authorList>
            <person name="Wiegand S."/>
            <person name="Jogler M."/>
            <person name="Boedeker C."/>
            <person name="Pinto D."/>
            <person name="Vollmers J."/>
            <person name="Rivas-Marin E."/>
            <person name="Kohn T."/>
            <person name="Peeters S.H."/>
            <person name="Heuer A."/>
            <person name="Rast P."/>
            <person name="Oberbeckmann S."/>
            <person name="Bunk B."/>
            <person name="Jeske O."/>
            <person name="Meyerdierks A."/>
            <person name="Storesund J.E."/>
            <person name="Kallscheuer N."/>
            <person name="Luecker S."/>
            <person name="Lage O.M."/>
            <person name="Pohl T."/>
            <person name="Merkel B.J."/>
            <person name="Hornburger P."/>
            <person name="Mueller R.-W."/>
            <person name="Bruemmer F."/>
            <person name="Labrenz M."/>
            <person name="Spormann A.M."/>
            <person name="Op den Camp H."/>
            <person name="Overmann J."/>
            <person name="Amann R."/>
            <person name="Jetten M.S.M."/>
            <person name="Mascher T."/>
            <person name="Medema M.H."/>
            <person name="Devos D.P."/>
            <person name="Kaster A.-K."/>
            <person name="Ovreas L."/>
            <person name="Rohde M."/>
            <person name="Galperin M.Y."/>
            <person name="Jogler C."/>
        </authorList>
    </citation>
    <scope>NUCLEOTIDE SEQUENCE [LARGE SCALE GENOMIC DNA]</scope>
    <source>
        <strain evidence="25 26">OJF2</strain>
    </source>
</reference>
<feature type="domain" description="PAC" evidence="23">
    <location>
        <begin position="336"/>
        <end position="389"/>
    </location>
</feature>
<feature type="domain" description="PAC" evidence="23">
    <location>
        <begin position="587"/>
        <end position="639"/>
    </location>
</feature>
<dbReference type="InterPro" id="IPR035965">
    <property type="entry name" value="PAS-like_dom_sf"/>
</dbReference>
<comment type="subunit">
    <text evidence="14">At low DSF concentrations, interacts with RpfF.</text>
</comment>
<dbReference type="InterPro" id="IPR008207">
    <property type="entry name" value="Sig_transdc_His_kin_Hpt_dom"/>
</dbReference>
<accession>A0A5B9W932</accession>
<dbReference type="Gene3D" id="1.20.120.160">
    <property type="entry name" value="HPT domain"/>
    <property type="match status" value="1"/>
</dbReference>
<organism evidence="25 26">
    <name type="scientific">Aquisphaera giovannonii</name>
    <dbReference type="NCBI Taxonomy" id="406548"/>
    <lineage>
        <taxon>Bacteria</taxon>
        <taxon>Pseudomonadati</taxon>
        <taxon>Planctomycetota</taxon>
        <taxon>Planctomycetia</taxon>
        <taxon>Isosphaerales</taxon>
        <taxon>Isosphaeraceae</taxon>
        <taxon>Aquisphaera</taxon>
    </lineage>
</organism>
<evidence type="ECO:0000256" key="12">
    <source>
        <dbReference type="ARBA" id="ARBA00023012"/>
    </source>
</evidence>
<dbReference type="InterPro" id="IPR036641">
    <property type="entry name" value="HPT_dom_sf"/>
</dbReference>
<dbReference type="PROSITE" id="PS50894">
    <property type="entry name" value="HPT"/>
    <property type="match status" value="1"/>
</dbReference>
<dbReference type="InterPro" id="IPR004358">
    <property type="entry name" value="Sig_transdc_His_kin-like_C"/>
</dbReference>
<evidence type="ECO:0000256" key="1">
    <source>
        <dbReference type="ARBA" id="ARBA00000085"/>
    </source>
</evidence>
<dbReference type="InterPro" id="IPR003594">
    <property type="entry name" value="HATPase_dom"/>
</dbReference>
<evidence type="ECO:0000259" key="22">
    <source>
        <dbReference type="PROSITE" id="PS50112"/>
    </source>
</evidence>
<feature type="transmembrane region" description="Helical" evidence="19">
    <location>
        <begin position="69"/>
        <end position="92"/>
    </location>
</feature>
<dbReference type="SUPFAM" id="SSF47226">
    <property type="entry name" value="Histidine-containing phosphotransfer domain, HPT domain"/>
    <property type="match status" value="1"/>
</dbReference>